<reference evidence="1" key="1">
    <citation type="journal article" date="2020" name="New Phytol.">
        <title>Comparative genomics reveals dynamic genome evolution in host specialist ectomycorrhizal fungi.</title>
        <authorList>
            <person name="Lofgren L.A."/>
            <person name="Nguyen N.H."/>
            <person name="Vilgalys R."/>
            <person name="Ruytinx J."/>
            <person name="Liao H.L."/>
            <person name="Branco S."/>
            <person name="Kuo A."/>
            <person name="LaButti K."/>
            <person name="Lipzen A."/>
            <person name="Andreopoulos W."/>
            <person name="Pangilinan J."/>
            <person name="Riley R."/>
            <person name="Hundley H."/>
            <person name="Na H."/>
            <person name="Barry K."/>
            <person name="Grigoriev I.V."/>
            <person name="Stajich J.E."/>
            <person name="Kennedy P.G."/>
        </authorList>
    </citation>
    <scope>NUCLEOTIDE SEQUENCE</scope>
    <source>
        <strain evidence="1">DOB743</strain>
    </source>
</reference>
<accession>A0A9P6ZHG3</accession>
<proteinExistence type="predicted"/>
<sequence length="270" mass="30634">MAAASSSSALSSSSSLLMPPVSLVVSDQELPDDGSSVVSSCVLRKFFEFFEVSRVRRAVRDQYPVGRLLPVTAPCLRHIVENFPYMSRDHYATIAGAHFIHVRASDRKDYIRDMLRVHVCDVRCVNDLIVFQLLKSPRRYFAHQMMPEPFSVPLQPLNRSRATRHKRLAARDGGITKHQQRCQGCEGSKAACSDMEHDFPIVLSFDDKKAIITEWQRQMSPAFLRRMPCACCAHNAPVGELVLVDVEKVPLHLLRNDCLPEHTLPRTYEF</sequence>
<dbReference type="OrthoDB" id="2686804at2759"/>
<dbReference type="Proteomes" id="UP000714275">
    <property type="component" value="Unassembled WGS sequence"/>
</dbReference>
<name>A0A9P6ZHG3_9AGAM</name>
<protein>
    <submittedName>
        <fullName evidence="1">Uncharacterized protein</fullName>
    </submittedName>
</protein>
<evidence type="ECO:0000313" key="2">
    <source>
        <dbReference type="Proteomes" id="UP000714275"/>
    </source>
</evidence>
<dbReference type="AlphaFoldDB" id="A0A9P6ZHG3"/>
<evidence type="ECO:0000313" key="1">
    <source>
        <dbReference type="EMBL" id="KAG1763819.1"/>
    </source>
</evidence>
<organism evidence="1 2">
    <name type="scientific">Suillus placidus</name>
    <dbReference type="NCBI Taxonomy" id="48579"/>
    <lineage>
        <taxon>Eukaryota</taxon>
        <taxon>Fungi</taxon>
        <taxon>Dikarya</taxon>
        <taxon>Basidiomycota</taxon>
        <taxon>Agaricomycotina</taxon>
        <taxon>Agaricomycetes</taxon>
        <taxon>Agaricomycetidae</taxon>
        <taxon>Boletales</taxon>
        <taxon>Suillineae</taxon>
        <taxon>Suillaceae</taxon>
        <taxon>Suillus</taxon>
    </lineage>
</organism>
<comment type="caution">
    <text evidence="1">The sequence shown here is derived from an EMBL/GenBank/DDBJ whole genome shotgun (WGS) entry which is preliminary data.</text>
</comment>
<gene>
    <name evidence="1" type="ORF">EV702DRAFT_151513</name>
</gene>
<dbReference type="EMBL" id="JABBWD010000145">
    <property type="protein sequence ID" value="KAG1763819.1"/>
    <property type="molecule type" value="Genomic_DNA"/>
</dbReference>
<keyword evidence="2" id="KW-1185">Reference proteome</keyword>